<evidence type="ECO:0000313" key="2">
    <source>
        <dbReference type="Proteomes" id="UP000436006"/>
    </source>
</evidence>
<dbReference type="Proteomes" id="UP000436006">
    <property type="component" value="Unassembled WGS sequence"/>
</dbReference>
<proteinExistence type="predicted"/>
<accession>A0A7K1SM65</accession>
<dbReference type="EMBL" id="WPIN01000018">
    <property type="protein sequence ID" value="MVM34753.1"/>
    <property type="molecule type" value="Genomic_DNA"/>
</dbReference>
<name>A0A7K1SM65_9BACT</name>
<reference evidence="1 2" key="1">
    <citation type="submission" date="2019-12" db="EMBL/GenBank/DDBJ databases">
        <title>Spirosoma sp. HMF4905 genome sequencing and assembly.</title>
        <authorList>
            <person name="Kang H."/>
            <person name="Cha I."/>
            <person name="Kim H."/>
            <person name="Joh K."/>
        </authorList>
    </citation>
    <scope>NUCLEOTIDE SEQUENCE [LARGE SCALE GENOMIC DNA]</scope>
    <source>
        <strain evidence="1 2">HMF4905</strain>
    </source>
</reference>
<comment type="caution">
    <text evidence="1">The sequence shown here is derived from an EMBL/GenBank/DDBJ whole genome shotgun (WGS) entry which is preliminary data.</text>
</comment>
<protein>
    <submittedName>
        <fullName evidence="1">T9SS type B sorting domain-containing protein</fullName>
    </submittedName>
</protein>
<dbReference type="Pfam" id="PF13585">
    <property type="entry name" value="CHU_C"/>
    <property type="match status" value="1"/>
</dbReference>
<dbReference type="InterPro" id="IPR026341">
    <property type="entry name" value="T9SS_type_B"/>
</dbReference>
<dbReference type="AlphaFoldDB" id="A0A7K1SM65"/>
<dbReference type="RefSeq" id="WP_157589574.1">
    <property type="nucleotide sequence ID" value="NZ_WPIN01000018.1"/>
</dbReference>
<dbReference type="NCBIfam" id="TIGR04131">
    <property type="entry name" value="Bac_Flav_CTERM"/>
    <property type="match status" value="1"/>
</dbReference>
<gene>
    <name evidence="1" type="ORF">GO755_32290</name>
</gene>
<organism evidence="1 2">
    <name type="scientific">Spirosoma arboris</name>
    <dbReference type="NCBI Taxonomy" id="2682092"/>
    <lineage>
        <taxon>Bacteria</taxon>
        <taxon>Pseudomonadati</taxon>
        <taxon>Bacteroidota</taxon>
        <taxon>Cytophagia</taxon>
        <taxon>Cytophagales</taxon>
        <taxon>Cytophagaceae</taxon>
        <taxon>Spirosoma</taxon>
    </lineage>
</organism>
<dbReference type="Gene3D" id="2.60.120.260">
    <property type="entry name" value="Galactose-binding domain-like"/>
    <property type="match status" value="1"/>
</dbReference>
<keyword evidence="2" id="KW-1185">Reference proteome</keyword>
<evidence type="ECO:0000313" key="1">
    <source>
        <dbReference type="EMBL" id="MVM34753.1"/>
    </source>
</evidence>
<sequence>MASAIRKFIRNSYLIANKLRLAICLVTCLFYTFFQPVVAQVCADPSGELVFNQTFGTASNPVSIAGLTPYEYEPINCPGDGQYTIAPVLDDSCFNATWYAVSTDHTPSDVQGNMLVINGGSQAGIFYRQPVSGLCKGTSYEVSVWVLNLLKTGTCSNPLIPNLSINVETNDGLIIQSTNIGPIQQTDIPTWRRCSILFTVPTADGEVVIKLINNQGDLGCGNDMLIDDLQVKQCSECVGPPELVYVPDVFTPNNDGINDTLAIFLRTSASSSFSLKIYNRWGSLIFTSTDPAHKWDGNYAGVACASGTYSWVIAYRSGTSPRNEIVRTGHVLLMR</sequence>